<sequence>MRFTQILAFVALGVLVPATAKPWSLDAQALEAFEQLDNPEAFKVFMGVLDGEFPPTARRDTELEKRQNCCSGPCCESGDDCDPNPDVTYCLWNCANIPSAGGQAGCIAGCWVACG</sequence>
<dbReference type="Proteomes" id="UP001610334">
    <property type="component" value="Unassembled WGS sequence"/>
</dbReference>
<reference evidence="2 3" key="1">
    <citation type="submission" date="2024-07" db="EMBL/GenBank/DDBJ databases">
        <title>Section-level genome sequencing and comparative genomics of Aspergillus sections Usti and Cavernicolus.</title>
        <authorList>
            <consortium name="Lawrence Berkeley National Laboratory"/>
            <person name="Nybo J.L."/>
            <person name="Vesth T.C."/>
            <person name="Theobald S."/>
            <person name="Frisvad J.C."/>
            <person name="Larsen T.O."/>
            <person name="Kjaerboelling I."/>
            <person name="Rothschild-Mancinelli K."/>
            <person name="Lyhne E.K."/>
            <person name="Kogle M.E."/>
            <person name="Barry K."/>
            <person name="Clum A."/>
            <person name="Na H."/>
            <person name="Ledsgaard L."/>
            <person name="Lin J."/>
            <person name="Lipzen A."/>
            <person name="Kuo A."/>
            <person name="Riley R."/>
            <person name="Mondo S."/>
            <person name="Labutti K."/>
            <person name="Haridas S."/>
            <person name="Pangalinan J."/>
            <person name="Salamov A.A."/>
            <person name="Simmons B.A."/>
            <person name="Magnuson J.K."/>
            <person name="Chen J."/>
            <person name="Drula E."/>
            <person name="Henrissat B."/>
            <person name="Wiebenga A."/>
            <person name="Lubbers R.J."/>
            <person name="Gomes A.C."/>
            <person name="Makela M.R."/>
            <person name="Stajich J."/>
            <person name="Grigoriev I.V."/>
            <person name="Mortensen U.H."/>
            <person name="De Vries R.P."/>
            <person name="Baker S.E."/>
            <person name="Andersen M.R."/>
        </authorList>
    </citation>
    <scope>NUCLEOTIDE SEQUENCE [LARGE SCALE GENOMIC DNA]</scope>
    <source>
        <strain evidence="2 3">CBS 588.65</strain>
    </source>
</reference>
<protein>
    <submittedName>
        <fullName evidence="2">Uncharacterized protein</fullName>
    </submittedName>
</protein>
<evidence type="ECO:0000256" key="1">
    <source>
        <dbReference type="SAM" id="SignalP"/>
    </source>
</evidence>
<proteinExistence type="predicted"/>
<evidence type="ECO:0000313" key="2">
    <source>
        <dbReference type="EMBL" id="KAL2808298.1"/>
    </source>
</evidence>
<keyword evidence="1" id="KW-0732">Signal</keyword>
<feature type="chain" id="PRO_5046149349" evidence="1">
    <location>
        <begin position="21"/>
        <end position="115"/>
    </location>
</feature>
<comment type="caution">
    <text evidence="2">The sequence shown here is derived from an EMBL/GenBank/DDBJ whole genome shotgun (WGS) entry which is preliminary data.</text>
</comment>
<feature type="signal peptide" evidence="1">
    <location>
        <begin position="1"/>
        <end position="20"/>
    </location>
</feature>
<keyword evidence="3" id="KW-1185">Reference proteome</keyword>
<name>A0ABR4GYM8_9EURO</name>
<organism evidence="2 3">
    <name type="scientific">Aspergillus granulosus</name>
    <dbReference type="NCBI Taxonomy" id="176169"/>
    <lineage>
        <taxon>Eukaryota</taxon>
        <taxon>Fungi</taxon>
        <taxon>Dikarya</taxon>
        <taxon>Ascomycota</taxon>
        <taxon>Pezizomycotina</taxon>
        <taxon>Eurotiomycetes</taxon>
        <taxon>Eurotiomycetidae</taxon>
        <taxon>Eurotiales</taxon>
        <taxon>Aspergillaceae</taxon>
        <taxon>Aspergillus</taxon>
        <taxon>Aspergillus subgen. Nidulantes</taxon>
    </lineage>
</organism>
<gene>
    <name evidence="2" type="ORF">BJX63DRAFT_409778</name>
</gene>
<evidence type="ECO:0000313" key="3">
    <source>
        <dbReference type="Proteomes" id="UP001610334"/>
    </source>
</evidence>
<dbReference type="EMBL" id="JBFXLT010000116">
    <property type="protein sequence ID" value="KAL2808298.1"/>
    <property type="molecule type" value="Genomic_DNA"/>
</dbReference>
<accession>A0ABR4GYM8</accession>